<feature type="chain" id="PRO_5040298711" description="Sulfotransferase family protein" evidence="1">
    <location>
        <begin position="22"/>
        <end position="303"/>
    </location>
</feature>
<organism evidence="2 3">
    <name type="scientific">Holothuria leucospilota</name>
    <name type="common">Black long sea cucumber</name>
    <name type="synonym">Mertensiothuria leucospilota</name>
    <dbReference type="NCBI Taxonomy" id="206669"/>
    <lineage>
        <taxon>Eukaryota</taxon>
        <taxon>Metazoa</taxon>
        <taxon>Echinodermata</taxon>
        <taxon>Eleutherozoa</taxon>
        <taxon>Echinozoa</taxon>
        <taxon>Holothuroidea</taxon>
        <taxon>Aspidochirotacea</taxon>
        <taxon>Aspidochirotida</taxon>
        <taxon>Holothuriidae</taxon>
        <taxon>Holothuria</taxon>
    </lineage>
</organism>
<dbReference type="InterPro" id="IPR027417">
    <property type="entry name" value="P-loop_NTPase"/>
</dbReference>
<dbReference type="SUPFAM" id="SSF52540">
    <property type="entry name" value="P-loop containing nucleoside triphosphate hydrolases"/>
    <property type="match status" value="1"/>
</dbReference>
<feature type="signal peptide" evidence="1">
    <location>
        <begin position="1"/>
        <end position="21"/>
    </location>
</feature>
<dbReference type="Gene3D" id="3.40.50.300">
    <property type="entry name" value="P-loop containing nucleotide triphosphate hydrolases"/>
    <property type="match status" value="1"/>
</dbReference>
<dbReference type="PANTHER" id="PTHR48312:SF1">
    <property type="entry name" value="SULFOTRANSFERASE"/>
    <property type="match status" value="1"/>
</dbReference>
<dbReference type="AlphaFoldDB" id="A0A9Q1CI82"/>
<dbReference type="EMBL" id="JAIZAY010000003">
    <property type="protein sequence ID" value="KAJ8045817.1"/>
    <property type="molecule type" value="Genomic_DNA"/>
</dbReference>
<dbReference type="OrthoDB" id="10014804at2759"/>
<reference evidence="2" key="1">
    <citation type="submission" date="2021-10" db="EMBL/GenBank/DDBJ databases">
        <title>Tropical sea cucumber genome reveals ecological adaptation and Cuvierian tubules defense mechanism.</title>
        <authorList>
            <person name="Chen T."/>
        </authorList>
    </citation>
    <scope>NUCLEOTIDE SEQUENCE</scope>
    <source>
        <strain evidence="2">Nanhai2018</strain>
        <tissue evidence="2">Muscle</tissue>
    </source>
</reference>
<dbReference type="PANTHER" id="PTHR48312">
    <property type="match status" value="1"/>
</dbReference>
<comment type="caution">
    <text evidence="2">The sequence shown here is derived from an EMBL/GenBank/DDBJ whole genome shotgun (WGS) entry which is preliminary data.</text>
</comment>
<evidence type="ECO:0000313" key="3">
    <source>
        <dbReference type="Proteomes" id="UP001152320"/>
    </source>
</evidence>
<evidence type="ECO:0000256" key="1">
    <source>
        <dbReference type="SAM" id="SignalP"/>
    </source>
</evidence>
<keyword evidence="1" id="KW-0732">Signal</keyword>
<evidence type="ECO:0000313" key="2">
    <source>
        <dbReference type="EMBL" id="KAJ8045817.1"/>
    </source>
</evidence>
<keyword evidence="3" id="KW-1185">Reference proteome</keyword>
<sequence>MAHRENQVCVFLWALPRSVSTALTKCMSFVDGVQVWNEPYLYSHHNEKYQDPVALEKMAKVGMNFQDVEKILKPIIDSVPVGKRMKNALFTFSWVKNQLETQDPEKEVIFVKDMAHVLNNRYEYLPTARKFRHTFLIRHPSRMYPSFRKMMLATMSEDKRSAADIVLDVPLYEVHKIYKYAYDLWKYTQQNLDPNAIVIDGTELATYPEKLLPKYFEAVGISFKEKYLTWDPSPDIITDWKTALEPVVAVYHFGFIKSAVDSSHFITPDEKASSPDDMTPDVIKCIDESLPYYNEMFKHRIKP</sequence>
<protein>
    <recommendedName>
        <fullName evidence="4">Sulfotransferase family protein</fullName>
    </recommendedName>
</protein>
<dbReference type="Proteomes" id="UP001152320">
    <property type="component" value="Chromosome 3"/>
</dbReference>
<gene>
    <name evidence="2" type="ORF">HOLleu_08911</name>
</gene>
<proteinExistence type="predicted"/>
<name>A0A9Q1CI82_HOLLE</name>
<evidence type="ECO:0008006" key="4">
    <source>
        <dbReference type="Google" id="ProtNLM"/>
    </source>
</evidence>
<accession>A0A9Q1CI82</accession>